<dbReference type="SMART" id="SM00729">
    <property type="entry name" value="Elp3"/>
    <property type="match status" value="1"/>
</dbReference>
<dbReference type="Gene3D" id="3.20.20.70">
    <property type="entry name" value="Aldolase class I"/>
    <property type="match status" value="1"/>
</dbReference>
<evidence type="ECO:0000259" key="7">
    <source>
        <dbReference type="PROSITE" id="PS51918"/>
    </source>
</evidence>
<keyword evidence="2" id="KW-0004">4Fe-4S</keyword>
<keyword evidence="6" id="KW-0411">Iron-sulfur</keyword>
<dbReference type="Proteomes" id="UP000245462">
    <property type="component" value="Unassembled WGS sequence"/>
</dbReference>
<dbReference type="NCBIfam" id="TIGR01212">
    <property type="entry name" value="TIGR01212 family radical SAM protein"/>
    <property type="match status" value="1"/>
</dbReference>
<dbReference type="Pfam" id="PF04055">
    <property type="entry name" value="Radical_SAM"/>
    <property type="match status" value="1"/>
</dbReference>
<dbReference type="InterPro" id="IPR058240">
    <property type="entry name" value="rSAM_sf"/>
</dbReference>
<gene>
    <name evidence="8" type="ORF">C7382_102140</name>
</gene>
<dbReference type="Pfam" id="PF16199">
    <property type="entry name" value="Radical_SAM_C"/>
    <property type="match status" value="1"/>
</dbReference>
<dbReference type="AlphaFoldDB" id="A0A2U1FPM7"/>
<dbReference type="InterPro" id="IPR006638">
    <property type="entry name" value="Elp3/MiaA/NifB-like_rSAM"/>
</dbReference>
<dbReference type="PANTHER" id="PTHR11135">
    <property type="entry name" value="HISTONE ACETYLTRANSFERASE-RELATED"/>
    <property type="match status" value="1"/>
</dbReference>
<keyword evidence="5" id="KW-0408">Iron</keyword>
<sequence>MGLYQTAEISAIFGLMNDALLQGYREFGDYLHRLFPHYKVQKITLNAGFTCPNRDGLKGRGGCTYCNNQTFSPAYALSDRSVTEQLHEGIAFFSRKYPQMKYLAYFQAYTNTYGEQEEIIRKYEEALAFPGVVGLVIGTRPDCMPEALLSYLKELSGSTFVLVEYGVESTLNSTLERVNRGHLWEESVEAIVRTADAGLPVGAHLILGLPWESRDEILGHADKLSALPITTLKLHQLQIIRGTAMGRDYLADPSAFQFYTETEYIDLCLDFIERLRPDIVLERFVSQSPAEWILMPRWGMKNHEFTHLVRRRIQERDIRQGRYWQGCMNSHPLPKSI</sequence>
<keyword evidence="4" id="KW-0479">Metal-binding</keyword>
<dbReference type="InterPro" id="IPR013785">
    <property type="entry name" value="Aldolase_TIM"/>
</dbReference>
<accession>A0A2U1FPM7</accession>
<proteinExistence type="predicted"/>
<dbReference type="SFLD" id="SFLDG01086">
    <property type="entry name" value="elongater_protein-like"/>
    <property type="match status" value="1"/>
</dbReference>
<dbReference type="CDD" id="cd01335">
    <property type="entry name" value="Radical_SAM"/>
    <property type="match status" value="1"/>
</dbReference>
<evidence type="ECO:0000256" key="5">
    <source>
        <dbReference type="ARBA" id="ARBA00023004"/>
    </source>
</evidence>
<dbReference type="PROSITE" id="PS51918">
    <property type="entry name" value="RADICAL_SAM"/>
    <property type="match status" value="1"/>
</dbReference>
<keyword evidence="3" id="KW-0949">S-adenosyl-L-methionine</keyword>
<organism evidence="8 9">
    <name type="scientific">Porphyromonas loveana</name>
    <dbReference type="NCBI Taxonomy" id="1884669"/>
    <lineage>
        <taxon>Bacteria</taxon>
        <taxon>Pseudomonadati</taxon>
        <taxon>Bacteroidota</taxon>
        <taxon>Bacteroidia</taxon>
        <taxon>Bacteroidales</taxon>
        <taxon>Porphyromonadaceae</taxon>
        <taxon>Porphyromonas</taxon>
    </lineage>
</organism>
<evidence type="ECO:0000256" key="4">
    <source>
        <dbReference type="ARBA" id="ARBA00022723"/>
    </source>
</evidence>
<dbReference type="SUPFAM" id="SSF102114">
    <property type="entry name" value="Radical SAM enzymes"/>
    <property type="match status" value="1"/>
</dbReference>
<comment type="caution">
    <text evidence="8">The sequence shown here is derived from an EMBL/GenBank/DDBJ whole genome shotgun (WGS) entry which is preliminary data.</text>
</comment>
<feature type="domain" description="Radical SAM core" evidence="7">
    <location>
        <begin position="35"/>
        <end position="278"/>
    </location>
</feature>
<dbReference type="SFLD" id="SFLDS00029">
    <property type="entry name" value="Radical_SAM"/>
    <property type="match status" value="1"/>
</dbReference>
<evidence type="ECO:0000256" key="1">
    <source>
        <dbReference type="ARBA" id="ARBA00001966"/>
    </source>
</evidence>
<dbReference type="InterPro" id="IPR005911">
    <property type="entry name" value="YhcC-like"/>
</dbReference>
<dbReference type="InterPro" id="IPR007197">
    <property type="entry name" value="rSAM"/>
</dbReference>
<dbReference type="SFLD" id="SFLDG01091">
    <property type="entry name" value="uncharacterized_CHP01210-like"/>
    <property type="match status" value="1"/>
</dbReference>
<evidence type="ECO:0000313" key="8">
    <source>
        <dbReference type="EMBL" id="PVZ14096.1"/>
    </source>
</evidence>
<reference evidence="8 9" key="1">
    <citation type="submission" date="2018-04" db="EMBL/GenBank/DDBJ databases">
        <title>Genomic Encyclopedia of Type Strains, Phase IV (KMG-IV): sequencing the most valuable type-strain genomes for metagenomic binning, comparative biology and taxonomic classification.</title>
        <authorList>
            <person name="Goeker M."/>
        </authorList>
    </citation>
    <scope>NUCLEOTIDE SEQUENCE [LARGE SCALE GENOMIC DNA]</scope>
    <source>
        <strain evidence="8 9">DSM 28520</strain>
    </source>
</reference>
<dbReference type="PANTHER" id="PTHR11135:SF1">
    <property type="entry name" value="PROTEIN YHCC"/>
    <property type="match status" value="1"/>
</dbReference>
<dbReference type="GO" id="GO:0051539">
    <property type="term" value="F:4 iron, 4 sulfur cluster binding"/>
    <property type="evidence" value="ECO:0007669"/>
    <property type="project" value="UniProtKB-KW"/>
</dbReference>
<dbReference type="InterPro" id="IPR039661">
    <property type="entry name" value="ELP3"/>
</dbReference>
<dbReference type="EMBL" id="QEKY01000002">
    <property type="protein sequence ID" value="PVZ14096.1"/>
    <property type="molecule type" value="Genomic_DNA"/>
</dbReference>
<dbReference type="GO" id="GO:0003824">
    <property type="term" value="F:catalytic activity"/>
    <property type="evidence" value="ECO:0007669"/>
    <property type="project" value="InterPro"/>
</dbReference>
<evidence type="ECO:0000256" key="3">
    <source>
        <dbReference type="ARBA" id="ARBA00022691"/>
    </source>
</evidence>
<evidence type="ECO:0000313" key="9">
    <source>
        <dbReference type="Proteomes" id="UP000245462"/>
    </source>
</evidence>
<evidence type="ECO:0000256" key="2">
    <source>
        <dbReference type="ARBA" id="ARBA00022485"/>
    </source>
</evidence>
<dbReference type="InterPro" id="IPR032432">
    <property type="entry name" value="Radical_SAM_C"/>
</dbReference>
<dbReference type="GO" id="GO:0046872">
    <property type="term" value="F:metal ion binding"/>
    <property type="evidence" value="ECO:0007669"/>
    <property type="project" value="UniProtKB-KW"/>
</dbReference>
<comment type="cofactor">
    <cofactor evidence="1">
        <name>[4Fe-4S] cluster</name>
        <dbReference type="ChEBI" id="CHEBI:49883"/>
    </cofactor>
</comment>
<protein>
    <recommendedName>
        <fullName evidence="7">Radical SAM core domain-containing protein</fullName>
    </recommendedName>
</protein>
<evidence type="ECO:0000256" key="6">
    <source>
        <dbReference type="ARBA" id="ARBA00023014"/>
    </source>
</evidence>
<name>A0A2U1FPM7_9PORP</name>
<keyword evidence="9" id="KW-1185">Reference proteome</keyword>